<reference evidence="7" key="2">
    <citation type="submission" date="2020-05" db="UniProtKB">
        <authorList>
            <consortium name="EnsemblMetazoa"/>
        </authorList>
    </citation>
    <scope>IDENTIFICATION</scope>
    <source>
        <strain evidence="7">A-37</strain>
    </source>
</reference>
<dbReference type="Pfam" id="PF23231">
    <property type="entry name" value="HAT_Syf1_CNRKL1_C"/>
    <property type="match status" value="1"/>
</dbReference>
<dbReference type="GO" id="GO:0006364">
    <property type="term" value="P:rRNA processing"/>
    <property type="evidence" value="ECO:0007669"/>
    <property type="project" value="UniProtKB-KW"/>
</dbReference>
<dbReference type="CDD" id="cd05693">
    <property type="entry name" value="S1_Rrp5_repeat_hs1_sc1"/>
    <property type="match status" value="1"/>
</dbReference>
<dbReference type="GO" id="GO:0003723">
    <property type="term" value="F:RNA binding"/>
    <property type="evidence" value="ECO:0007669"/>
    <property type="project" value="TreeGrafter"/>
</dbReference>
<evidence type="ECO:0000256" key="1">
    <source>
        <dbReference type="ARBA" id="ARBA00004604"/>
    </source>
</evidence>
<feature type="domain" description="S1 motif" evidence="6">
    <location>
        <begin position="83"/>
        <end position="164"/>
    </location>
</feature>
<dbReference type="InterPro" id="IPR011990">
    <property type="entry name" value="TPR-like_helical_dom_sf"/>
</dbReference>
<dbReference type="EnsemblMetazoa" id="ACUA006557-RA">
    <property type="protein sequence ID" value="ACUA006557-PA"/>
    <property type="gene ID" value="ACUA006557"/>
</dbReference>
<dbReference type="Gene3D" id="1.25.40.10">
    <property type="entry name" value="Tetratricopeptide repeat domain"/>
    <property type="match status" value="2"/>
</dbReference>
<dbReference type="InterPro" id="IPR048059">
    <property type="entry name" value="Rrp5_S1_rpt_hs1_sc1"/>
</dbReference>
<evidence type="ECO:0000256" key="5">
    <source>
        <dbReference type="SAM" id="MobiDB-lite"/>
    </source>
</evidence>
<evidence type="ECO:0000313" key="7">
    <source>
        <dbReference type="EnsemblMetazoa" id="ACUA006557-PA"/>
    </source>
</evidence>
<dbReference type="EMBL" id="AXCM01001019">
    <property type="status" value="NOT_ANNOTATED_CDS"/>
    <property type="molecule type" value="Genomic_DNA"/>
</dbReference>
<dbReference type="SUPFAM" id="SSF48452">
    <property type="entry name" value="TPR-like"/>
    <property type="match status" value="2"/>
</dbReference>
<dbReference type="Proteomes" id="UP000075883">
    <property type="component" value="Unassembled WGS sequence"/>
</dbReference>
<dbReference type="SUPFAM" id="SSF50249">
    <property type="entry name" value="Nucleic acid-binding proteins"/>
    <property type="match status" value="2"/>
</dbReference>
<evidence type="ECO:0000256" key="3">
    <source>
        <dbReference type="ARBA" id="ARBA00022737"/>
    </source>
</evidence>
<feature type="compositionally biased region" description="Acidic residues" evidence="5">
    <location>
        <begin position="997"/>
        <end position="1007"/>
    </location>
</feature>
<keyword evidence="2" id="KW-0698">rRNA processing</keyword>
<dbReference type="STRING" id="139723.A0A182M0M1"/>
<dbReference type="InterPro" id="IPR012340">
    <property type="entry name" value="NA-bd_OB-fold"/>
</dbReference>
<keyword evidence="3" id="KW-0677">Repeat</keyword>
<dbReference type="InterPro" id="IPR003107">
    <property type="entry name" value="HAT"/>
</dbReference>
<keyword evidence="8" id="KW-1185">Reference proteome</keyword>
<organism evidence="7 8">
    <name type="scientific">Anopheles culicifacies</name>
    <dbReference type="NCBI Taxonomy" id="139723"/>
    <lineage>
        <taxon>Eukaryota</taxon>
        <taxon>Metazoa</taxon>
        <taxon>Ecdysozoa</taxon>
        <taxon>Arthropoda</taxon>
        <taxon>Hexapoda</taxon>
        <taxon>Insecta</taxon>
        <taxon>Pterygota</taxon>
        <taxon>Neoptera</taxon>
        <taxon>Endopterygota</taxon>
        <taxon>Diptera</taxon>
        <taxon>Nematocera</taxon>
        <taxon>Culicoidea</taxon>
        <taxon>Culicidae</taxon>
        <taxon>Anophelinae</taxon>
        <taxon>Anopheles</taxon>
        <taxon>culicifacies species complex</taxon>
    </lineage>
</organism>
<feature type="region of interest" description="Disordered" evidence="5">
    <location>
        <begin position="970"/>
        <end position="1048"/>
    </location>
</feature>
<dbReference type="PANTHER" id="PTHR23270:SF10">
    <property type="entry name" value="PROTEIN RRP5 HOMOLOG"/>
    <property type="match status" value="1"/>
</dbReference>
<accession>A0A182M0M1</accession>
<feature type="compositionally biased region" description="Basic and acidic residues" evidence="5">
    <location>
        <begin position="1038"/>
        <end position="1048"/>
    </location>
</feature>
<comment type="subcellular location">
    <subcellularLocation>
        <location evidence="1">Nucleus</location>
        <location evidence="1">Nucleolus</location>
    </subcellularLocation>
</comment>
<evidence type="ECO:0000256" key="2">
    <source>
        <dbReference type="ARBA" id="ARBA00022552"/>
    </source>
</evidence>
<feature type="region of interest" description="Disordered" evidence="5">
    <location>
        <begin position="1142"/>
        <end position="1168"/>
    </location>
</feature>
<dbReference type="InterPro" id="IPR003029">
    <property type="entry name" value="S1_domain"/>
</dbReference>
<keyword evidence="4" id="KW-0539">Nucleus</keyword>
<dbReference type="PROSITE" id="PS50126">
    <property type="entry name" value="S1"/>
    <property type="match status" value="1"/>
</dbReference>
<proteinExistence type="predicted"/>
<dbReference type="InterPro" id="IPR055430">
    <property type="entry name" value="HAT_Syf1_CNRKL1_C"/>
</dbReference>
<evidence type="ECO:0000259" key="6">
    <source>
        <dbReference type="PROSITE" id="PS50126"/>
    </source>
</evidence>
<evidence type="ECO:0000256" key="4">
    <source>
        <dbReference type="ARBA" id="ARBA00023242"/>
    </source>
</evidence>
<name>A0A182M0M1_9DIPT</name>
<reference evidence="8" key="1">
    <citation type="submission" date="2013-09" db="EMBL/GenBank/DDBJ databases">
        <title>The Genome Sequence of Anopheles culicifacies species A.</title>
        <authorList>
            <consortium name="The Broad Institute Genomics Platform"/>
            <person name="Neafsey D.E."/>
            <person name="Besansky N."/>
            <person name="Howell P."/>
            <person name="Walton C."/>
            <person name="Young S.K."/>
            <person name="Zeng Q."/>
            <person name="Gargeya S."/>
            <person name="Fitzgerald M."/>
            <person name="Haas B."/>
            <person name="Abouelleil A."/>
            <person name="Allen A.W."/>
            <person name="Alvarado L."/>
            <person name="Arachchi H.M."/>
            <person name="Berlin A.M."/>
            <person name="Chapman S.B."/>
            <person name="Gainer-Dewar J."/>
            <person name="Goldberg J."/>
            <person name="Griggs A."/>
            <person name="Gujja S."/>
            <person name="Hansen M."/>
            <person name="Howarth C."/>
            <person name="Imamovic A."/>
            <person name="Ireland A."/>
            <person name="Larimer J."/>
            <person name="McCowan C."/>
            <person name="Murphy C."/>
            <person name="Pearson M."/>
            <person name="Poon T.W."/>
            <person name="Priest M."/>
            <person name="Roberts A."/>
            <person name="Saif S."/>
            <person name="Shea T."/>
            <person name="Sisk P."/>
            <person name="Sykes S."/>
            <person name="Wortman J."/>
            <person name="Nusbaum C."/>
            <person name="Birren B."/>
        </authorList>
    </citation>
    <scope>NUCLEOTIDE SEQUENCE [LARGE SCALE GENOMIC DNA]</scope>
    <source>
        <strain evidence="8">A-37</strain>
    </source>
</reference>
<dbReference type="PANTHER" id="PTHR23270">
    <property type="entry name" value="PROGRAMMED CELL DEATH PROTEIN 11 PRE-RRNA PROCESSING PROTEIN RRP5"/>
    <property type="match status" value="1"/>
</dbReference>
<protein>
    <recommendedName>
        <fullName evidence="6">S1 motif domain-containing protein</fullName>
    </recommendedName>
</protein>
<dbReference type="VEuPathDB" id="VectorBase:ACUA006557"/>
<dbReference type="Gene3D" id="2.40.50.140">
    <property type="entry name" value="Nucleic acid-binding proteins"/>
    <property type="match status" value="2"/>
</dbReference>
<dbReference type="GO" id="GO:0032040">
    <property type="term" value="C:small-subunit processome"/>
    <property type="evidence" value="ECO:0007669"/>
    <property type="project" value="TreeGrafter"/>
</dbReference>
<sequence length="1505" mass="170290">MVGVEPAFPRGNKVQKRGLTNRVTKRKFSPKNYGATVLPEEKALRLRPKERREVMLSEKEAEITMAQQAFDATNLSVATMREGMLVLACVKRIAKAHIELLLPGCISGIVPISMISDAYSLRLKDMINTGSTNCPTLNDLYRVGDLVYVTLLSKESSRLTFSLKPNDLHKSYVTSQLVPGLVLSATIVRKEDHGYSMDIGVRNVRGFLSDESLGQNRDDVGRNLVCSIESVSRLDSNPTVLLKAFDPEAPWVLNMEDADMETIVPGCRMMFTVGEQVDHGLRGMLFEDMVPAYVNENMLTKPTSRPDEYSMFKKIPATLLYVMPVTKQVFVSLKPYSKNRVEMNVNNGPGTIIEKAYVKAVKDAGVWFQFGNKCRALLRWKTIMGETAGNVDKSVVMEKFQVGMTCKLAIMHYNPLEDTYIVSNKSTFFDEEIRSSEDIVIGNLYTAHVLKTIPGGAFVSVGYARGSLVKTYYDHEHPVKVHDKVLVRAVMRELDSPFVKFTNHPALVDEKASILHDWDQLDATRNDQSFHGVIFKQKTDTVFVRFFNDIVGVIQKPRAIANQNITLMARLNVNTVHKFTVLGFDKATKQLELQPVSTAEKIQSASRLVKARISCVHAAGVDILTNDGQNGTIPSECLSEFGEHNSLYMRLLREGQSVMAIQTNPDTYSMRLISYFRTHPRQIESVQRGALLKGSCTNVNGVLYITPLLTNFSKQIEVKTKENRGTVQDGSIMMMRVLNVKKSPNSRYDLDVSTALLDVCENGTKDVFNFTAEYLKDVKKLIKRYQVEKFGFANYNLGDLVNCVVESIVPSSNQVTVEVHSKRKKSKNVTKGIATAILPSHPATSYTVGQKVPGRVVWIDVERKLLHVCLDQPLVKSILPNSSLTGRKYTPDAQSCWVLYANNYVQVCCLQANPPNPLVIVPVKYHYNDLMEKVNNTSKSVTVRLVRNLDDMIFGINSKEMKLYENMKDDRDGEGQLEGMTNQNAEEDANSSYEIMDYNDDDNDNSNEEPLNGWRVRTPVTMSTSNGKKKKNGSTSDLSKKGQGEPKLKRMIAVEAKESVSQMQLPLKKKAPLKEDPETATAAKRTKKTILKKDKKSIVELHSNGANAKKSNLKKKKMPLVLEQLDGACDFYLHQLDGTEDITPSSNNKMGARKRKHTTEGNGLPGAVNFWDSTPVYKRTVSDSSDDETHSSDDEQCETVGKMRITAKERFEAMKKEEERLRKIEDELANPSADPHTPDQFDRLVLAQPNNSMLWIRYMAFHMESAELDKARAVGRKALKAIHFREETDRLNVWMALLNLEIRYETVDSFKEVLQEAVQYNDAFKVYSRAVDILIDCQKHAEVQEMLELLLKKFRKQNDMWFLVADAWYRIGQGSKVKPLLSQALKSLPAREHIGMIVKFAFLHNRNENRDEAHLLFEQILTSYPKRTDIWSQYIDMLVKDNLVGNARQILERAIMQRLPMKNMKTLYTKYVNFEEKHGDRDSVRRVKQMATDYVQAQLNNAGIN</sequence>
<evidence type="ECO:0000313" key="8">
    <source>
        <dbReference type="Proteomes" id="UP000075883"/>
    </source>
</evidence>
<dbReference type="SMART" id="SM00316">
    <property type="entry name" value="S1"/>
    <property type="match status" value="6"/>
</dbReference>
<dbReference type="SMART" id="SM00386">
    <property type="entry name" value="HAT"/>
    <property type="match status" value="5"/>
</dbReference>
<dbReference type="InterPro" id="IPR045209">
    <property type="entry name" value="Rrp5"/>
</dbReference>